<gene>
    <name evidence="1" type="ORF">GAB14E_4152</name>
</gene>
<comment type="caution">
    <text evidence="1">The sequence shown here is derived from an EMBL/GenBank/DDBJ whole genome shotgun (WGS) entry which is preliminary data.</text>
</comment>
<sequence length="36" mass="4247">MRAKSALFTQIPSLNQPIKIYKIERAFMAFGDQIYR</sequence>
<protein>
    <submittedName>
        <fullName evidence="1">Uncharacterized protein</fullName>
    </submittedName>
</protein>
<reference evidence="1 2" key="1">
    <citation type="submission" date="2014-08" db="EMBL/GenBank/DDBJ databases">
        <title>Genomic and Phenotypic Diversity of Colwellia psychrerythraea strains from Disparate Marine Basins.</title>
        <authorList>
            <person name="Techtmann S.M."/>
            <person name="Stelling S.C."/>
            <person name="Utturkar S.M."/>
            <person name="Alshibli N."/>
            <person name="Harris A."/>
            <person name="Brown S.D."/>
            <person name="Hazen T.C."/>
        </authorList>
    </citation>
    <scope>NUCLEOTIDE SEQUENCE [LARGE SCALE GENOMIC DNA]</scope>
    <source>
        <strain evidence="1 2">GAB14E</strain>
    </source>
</reference>
<dbReference type="EMBL" id="JQEC01000057">
    <property type="protein sequence ID" value="KGJ89156.1"/>
    <property type="molecule type" value="Genomic_DNA"/>
</dbReference>
<proteinExistence type="predicted"/>
<accession>A0A099KFP4</accession>
<organism evidence="1 2">
    <name type="scientific">Colwellia psychrerythraea</name>
    <name type="common">Vibrio psychroerythus</name>
    <dbReference type="NCBI Taxonomy" id="28229"/>
    <lineage>
        <taxon>Bacteria</taxon>
        <taxon>Pseudomonadati</taxon>
        <taxon>Pseudomonadota</taxon>
        <taxon>Gammaproteobacteria</taxon>
        <taxon>Alteromonadales</taxon>
        <taxon>Colwelliaceae</taxon>
        <taxon>Colwellia</taxon>
    </lineage>
</organism>
<evidence type="ECO:0000313" key="2">
    <source>
        <dbReference type="Proteomes" id="UP000029868"/>
    </source>
</evidence>
<dbReference type="AlphaFoldDB" id="A0A099KFP4"/>
<evidence type="ECO:0000313" key="1">
    <source>
        <dbReference type="EMBL" id="KGJ89156.1"/>
    </source>
</evidence>
<name>A0A099KFP4_COLPS</name>
<dbReference type="Proteomes" id="UP000029868">
    <property type="component" value="Unassembled WGS sequence"/>
</dbReference>